<dbReference type="RefSeq" id="WP_111502736.1">
    <property type="nucleotide sequence ID" value="NZ_CP021965.1"/>
</dbReference>
<comment type="subcellular location">
    <subcellularLocation>
        <location evidence="1 12">Cell membrane</location>
        <topology evidence="1 12">Multi-pass membrane protein</topology>
    </subcellularLocation>
</comment>
<sequence length="476" mass="54409">MKIFAIILILFIIQIALIVFLEYRRPQRAIAWLFISFCCPPLGLAFYYFLGRDYRQNRKLSKRCTSLFREIRSYVTGKIKVVKQASDTGNAQFENNEGLLGLLAKLSEGPITGHNKSRVLSTAREAYDAMLEAMEEAKEHIHMQFYIYRDDEIGEQFQDVMIRKARQGVKVRLLCDGLGSHRLSRRFIRTLRNAGVEFHFFLPPISSLLDRRFNFRNHRKILVVDGLIGFTGGMNIGDDYLGKDAKMGYWRDTHLRLEGDSVYYIQYVFLKDWRLASGEGMSHPRLFPEHSCKEQEAVQIVGSGPDAAIDASQEMYFAAFCSARERIWITSPYFIPDPAICRALKSAVLRGVDVRIIIPAKPDNKLVYHASLSYLENLQDAGVKFYRYTKGFMHAKVMIVDDLLGTVGSANLDMRSFYSNFEMTAVLLHAETIAVLVAGFEKDQKNSEFIDPVKFKERGRIVKLGEGLCQLLSPLL</sequence>
<dbReference type="EC" id="2.7.8.-" evidence="12 13"/>
<evidence type="ECO:0000256" key="7">
    <source>
        <dbReference type="ARBA" id="ARBA00022989"/>
    </source>
</evidence>
<dbReference type="Pfam" id="PF13396">
    <property type="entry name" value="PLDc_N"/>
    <property type="match status" value="1"/>
</dbReference>
<evidence type="ECO:0000256" key="13">
    <source>
        <dbReference type="NCBIfam" id="TIGR04265"/>
    </source>
</evidence>
<dbReference type="HAMAP" id="MF_01916">
    <property type="entry name" value="Cardiolipin_synth_Cls"/>
    <property type="match status" value="1"/>
</dbReference>
<keyword evidence="3 12" id="KW-0444">Lipid biosynthesis</keyword>
<evidence type="ECO:0000256" key="12">
    <source>
        <dbReference type="HAMAP-Rule" id="MF_01916"/>
    </source>
</evidence>
<dbReference type="PROSITE" id="PS50035">
    <property type="entry name" value="PLD"/>
    <property type="match status" value="2"/>
</dbReference>
<feature type="active site" evidence="12">
    <location>
        <position position="394"/>
    </location>
</feature>
<keyword evidence="2 12" id="KW-1003">Cell membrane</keyword>
<dbReference type="SUPFAM" id="SSF56024">
    <property type="entry name" value="Phospholipase D/nuclease"/>
    <property type="match status" value="2"/>
</dbReference>
<feature type="transmembrane region" description="Helical" evidence="12">
    <location>
        <begin position="29"/>
        <end position="50"/>
    </location>
</feature>
<feature type="active site" evidence="12">
    <location>
        <position position="396"/>
    </location>
</feature>
<feature type="active site" evidence="12">
    <location>
        <position position="401"/>
    </location>
</feature>
<dbReference type="EMBL" id="CP021965">
    <property type="protein sequence ID" value="AWV32013.1"/>
    <property type="molecule type" value="Genomic_DNA"/>
</dbReference>
<evidence type="ECO:0000313" key="16">
    <source>
        <dbReference type="Proteomes" id="UP000249163"/>
    </source>
</evidence>
<proteinExistence type="inferred from homology"/>
<evidence type="ECO:0000256" key="8">
    <source>
        <dbReference type="ARBA" id="ARBA00023098"/>
    </source>
</evidence>
<comment type="catalytic activity">
    <reaction evidence="12">
        <text>2 a 1,2-diacyl-sn-glycero-3-phospho-(1'-sn-glycerol) = a cardiolipin + glycerol</text>
        <dbReference type="Rhea" id="RHEA:31451"/>
        <dbReference type="ChEBI" id="CHEBI:17754"/>
        <dbReference type="ChEBI" id="CHEBI:62237"/>
        <dbReference type="ChEBI" id="CHEBI:64716"/>
    </reaction>
</comment>
<feature type="active site" evidence="12">
    <location>
        <position position="218"/>
    </location>
</feature>
<dbReference type="InterPro" id="IPR022924">
    <property type="entry name" value="Cardiolipin_synthase"/>
</dbReference>
<keyword evidence="10 12" id="KW-0594">Phospholipid biosynthesis</keyword>
<dbReference type="InterPro" id="IPR027379">
    <property type="entry name" value="CLS_N"/>
</dbReference>
<organism evidence="15 16">
    <name type="scientific">Paenibacillus odorifer</name>
    <dbReference type="NCBI Taxonomy" id="189426"/>
    <lineage>
        <taxon>Bacteria</taxon>
        <taxon>Bacillati</taxon>
        <taxon>Bacillota</taxon>
        <taxon>Bacilli</taxon>
        <taxon>Bacillales</taxon>
        <taxon>Paenibacillaceae</taxon>
        <taxon>Paenibacillus</taxon>
    </lineage>
</organism>
<dbReference type="GO" id="GO:0032049">
    <property type="term" value="P:cardiolipin biosynthetic process"/>
    <property type="evidence" value="ECO:0007669"/>
    <property type="project" value="UniProtKB-UniRule"/>
</dbReference>
<dbReference type="Pfam" id="PF13091">
    <property type="entry name" value="PLDc_2"/>
    <property type="match status" value="2"/>
</dbReference>
<dbReference type="CDD" id="cd09110">
    <property type="entry name" value="PLDc_CLS_1"/>
    <property type="match status" value="1"/>
</dbReference>
<keyword evidence="6" id="KW-0677">Repeat</keyword>
<evidence type="ECO:0000256" key="4">
    <source>
        <dbReference type="ARBA" id="ARBA00022679"/>
    </source>
</evidence>
<dbReference type="GO" id="GO:0005886">
    <property type="term" value="C:plasma membrane"/>
    <property type="evidence" value="ECO:0007669"/>
    <property type="project" value="UniProtKB-SubCell"/>
</dbReference>
<evidence type="ECO:0000256" key="10">
    <source>
        <dbReference type="ARBA" id="ARBA00023209"/>
    </source>
</evidence>
<name>A0AAD0KJJ4_9BACL</name>
<dbReference type="PANTHER" id="PTHR21248">
    <property type="entry name" value="CARDIOLIPIN SYNTHASE"/>
    <property type="match status" value="1"/>
</dbReference>
<feature type="domain" description="PLD phosphodiesterase" evidence="14">
    <location>
        <begin position="213"/>
        <end position="240"/>
    </location>
</feature>
<dbReference type="InterPro" id="IPR001736">
    <property type="entry name" value="PLipase_D/transphosphatidylase"/>
</dbReference>
<reference evidence="15 16" key="1">
    <citation type="submission" date="2017-06" db="EMBL/GenBank/DDBJ databases">
        <title>Complete genome sequence of Paenibacillus odorifer CBA7130.</title>
        <authorList>
            <person name="Nam Y.-D."/>
            <person name="Kang J."/>
            <person name="Chung W.-H."/>
        </authorList>
    </citation>
    <scope>NUCLEOTIDE SEQUENCE [LARGE SCALE GENOMIC DNA]</scope>
    <source>
        <strain evidence="15 16">CBA7130</strain>
    </source>
</reference>
<dbReference type="AlphaFoldDB" id="A0AAD0KJJ4"/>
<accession>A0AAD0KJJ4</accession>
<evidence type="ECO:0000256" key="11">
    <source>
        <dbReference type="ARBA" id="ARBA00023264"/>
    </source>
</evidence>
<gene>
    <name evidence="15" type="primary">cls</name>
    <name evidence="15" type="ORF">CD191_04935</name>
</gene>
<dbReference type="NCBIfam" id="TIGR04265">
    <property type="entry name" value="bac_cardiolipin"/>
    <property type="match status" value="1"/>
</dbReference>
<feature type="transmembrane region" description="Helical" evidence="12">
    <location>
        <begin position="5"/>
        <end position="23"/>
    </location>
</feature>
<dbReference type="SMART" id="SM00155">
    <property type="entry name" value="PLDc"/>
    <property type="match status" value="2"/>
</dbReference>
<keyword evidence="11 12" id="KW-1208">Phospholipid metabolism</keyword>
<dbReference type="InterPro" id="IPR025202">
    <property type="entry name" value="PLD-like_dom"/>
</dbReference>
<evidence type="ECO:0000256" key="9">
    <source>
        <dbReference type="ARBA" id="ARBA00023136"/>
    </source>
</evidence>
<comment type="similarity">
    <text evidence="12">Belongs to the phospholipase D family. Cardiolipin synthase subfamily.</text>
</comment>
<feature type="active site" evidence="12">
    <location>
        <position position="220"/>
    </location>
</feature>
<feature type="domain" description="PLD phosphodiesterase" evidence="14">
    <location>
        <begin position="389"/>
        <end position="416"/>
    </location>
</feature>
<feature type="active site" evidence="12">
    <location>
        <position position="225"/>
    </location>
</feature>
<evidence type="ECO:0000313" key="15">
    <source>
        <dbReference type="EMBL" id="AWV32013.1"/>
    </source>
</evidence>
<evidence type="ECO:0000256" key="3">
    <source>
        <dbReference type="ARBA" id="ARBA00022516"/>
    </source>
</evidence>
<dbReference type="GO" id="GO:0008808">
    <property type="term" value="F:cardiolipin synthase activity"/>
    <property type="evidence" value="ECO:0007669"/>
    <property type="project" value="UniProtKB-UniRule"/>
</dbReference>
<evidence type="ECO:0000259" key="14">
    <source>
        <dbReference type="PROSITE" id="PS50035"/>
    </source>
</evidence>
<evidence type="ECO:0000256" key="2">
    <source>
        <dbReference type="ARBA" id="ARBA00022475"/>
    </source>
</evidence>
<protein>
    <recommendedName>
        <fullName evidence="12 13">Cardiolipin synthase</fullName>
        <shortName evidence="12">CL synthase</shortName>
        <ecNumber evidence="12 13">2.7.8.-</ecNumber>
    </recommendedName>
</protein>
<dbReference type="Proteomes" id="UP000249163">
    <property type="component" value="Chromosome"/>
</dbReference>
<dbReference type="Gene3D" id="3.30.870.10">
    <property type="entry name" value="Endonuclease Chain A"/>
    <property type="match status" value="2"/>
</dbReference>
<evidence type="ECO:0000256" key="1">
    <source>
        <dbReference type="ARBA" id="ARBA00004651"/>
    </source>
</evidence>
<keyword evidence="5 12" id="KW-0812">Transmembrane</keyword>
<dbReference type="PANTHER" id="PTHR21248:SF20">
    <property type="entry name" value="CARDIOLIPIN SYNTHASE YWIE-RELATED"/>
    <property type="match status" value="1"/>
</dbReference>
<comment type="function">
    <text evidence="12">Catalyzes the reversible phosphatidyl group transfer from one phosphatidylglycerol molecule to another to form cardiolipin (CL) (diphosphatidylglycerol) and glycerol.</text>
</comment>
<keyword evidence="8 12" id="KW-0443">Lipid metabolism</keyword>
<keyword evidence="9 12" id="KW-0472">Membrane</keyword>
<keyword evidence="4 12" id="KW-0808">Transferase</keyword>
<dbReference type="CDD" id="cd09112">
    <property type="entry name" value="PLDc_CLS_2"/>
    <property type="match status" value="1"/>
</dbReference>
<dbReference type="InterPro" id="IPR030874">
    <property type="entry name" value="Cardiolipin_synth_Firmi"/>
</dbReference>
<evidence type="ECO:0000256" key="5">
    <source>
        <dbReference type="ARBA" id="ARBA00022692"/>
    </source>
</evidence>
<evidence type="ECO:0000256" key="6">
    <source>
        <dbReference type="ARBA" id="ARBA00022737"/>
    </source>
</evidence>
<dbReference type="FunFam" id="3.30.870.10:FF:000014">
    <property type="entry name" value="Cardiolipin synthase"/>
    <property type="match status" value="1"/>
</dbReference>
<keyword evidence="7 12" id="KW-1133">Transmembrane helix</keyword>